<dbReference type="Proteomes" id="UP000677054">
    <property type="component" value="Unassembled WGS sequence"/>
</dbReference>
<accession>A0A7R9ABS3</accession>
<proteinExistence type="predicted"/>
<dbReference type="EMBL" id="LR902917">
    <property type="protein sequence ID" value="CAD7251260.1"/>
    <property type="molecule type" value="Genomic_DNA"/>
</dbReference>
<keyword evidence="2" id="KW-1185">Reference proteome</keyword>
<name>A0A7R9ABS3_9CRUS</name>
<dbReference type="AlphaFoldDB" id="A0A7R9ABS3"/>
<organism evidence="1">
    <name type="scientific">Darwinula stevensoni</name>
    <dbReference type="NCBI Taxonomy" id="69355"/>
    <lineage>
        <taxon>Eukaryota</taxon>
        <taxon>Metazoa</taxon>
        <taxon>Ecdysozoa</taxon>
        <taxon>Arthropoda</taxon>
        <taxon>Crustacea</taxon>
        <taxon>Oligostraca</taxon>
        <taxon>Ostracoda</taxon>
        <taxon>Podocopa</taxon>
        <taxon>Podocopida</taxon>
        <taxon>Darwinulocopina</taxon>
        <taxon>Darwinuloidea</taxon>
        <taxon>Darwinulidae</taxon>
        <taxon>Darwinula</taxon>
    </lineage>
</organism>
<gene>
    <name evidence="1" type="ORF">DSTB1V02_LOCUS11027</name>
</gene>
<evidence type="ECO:0000313" key="2">
    <source>
        <dbReference type="Proteomes" id="UP000677054"/>
    </source>
</evidence>
<evidence type="ECO:0000313" key="1">
    <source>
        <dbReference type="EMBL" id="CAD7251260.1"/>
    </source>
</evidence>
<reference evidence="1" key="1">
    <citation type="submission" date="2020-11" db="EMBL/GenBank/DDBJ databases">
        <authorList>
            <person name="Tran Van P."/>
        </authorList>
    </citation>
    <scope>NUCLEOTIDE SEQUENCE</scope>
</reference>
<sequence>MAKIMYIIRVHSAEERDDALVLLSVLAHVKLEVTSPHTIVLRLEGENRLGRQTIEEKLGSLRSSVRWYPNETDVEKCLKTEEVRAKYDVQW</sequence>
<dbReference type="EMBL" id="CAJPEV010003400">
    <property type="protein sequence ID" value="CAG0899673.1"/>
    <property type="molecule type" value="Genomic_DNA"/>
</dbReference>
<protein>
    <submittedName>
        <fullName evidence="1">Uncharacterized protein</fullName>
    </submittedName>
</protein>